<dbReference type="GO" id="GO:0031297">
    <property type="term" value="P:replication fork processing"/>
    <property type="evidence" value="ECO:0007669"/>
    <property type="project" value="InterPro"/>
</dbReference>
<keyword evidence="4" id="KW-1185">Reference proteome</keyword>
<dbReference type="PANTHER" id="PTHR28547">
    <property type="entry name" value="PROTEIN MMS22-LIKE"/>
    <property type="match status" value="1"/>
</dbReference>
<feature type="region of interest" description="Disordered" evidence="1">
    <location>
        <begin position="1"/>
        <end position="35"/>
    </location>
</feature>
<proteinExistence type="predicted"/>
<dbReference type="GO" id="GO:0000724">
    <property type="term" value="P:double-strand break repair via homologous recombination"/>
    <property type="evidence" value="ECO:0007669"/>
    <property type="project" value="InterPro"/>
</dbReference>
<evidence type="ECO:0000259" key="2">
    <source>
        <dbReference type="Pfam" id="PF14910"/>
    </source>
</evidence>
<sequence length="175" mass="20525">MSEILRPKRQNQTARSPRTPPHSPRPSPRPSHVDSHEESQRRFCLRCCVSLSYHWSANSDLILWLWDYFHKRMNDSFHVPGQSLHGFAVVSSSALQWMEQCFIRSKETQQSAVIPEHESSLSLFLRLVSIHLTKLLHSGSLQAWKQIKGRFYSKFHKRRMEELNSTGLHQFISLF</sequence>
<dbReference type="OrthoDB" id="8193282at2759"/>
<organism evidence="3 4">
    <name type="scientific">Desmophyllum pertusum</name>
    <dbReference type="NCBI Taxonomy" id="174260"/>
    <lineage>
        <taxon>Eukaryota</taxon>
        <taxon>Metazoa</taxon>
        <taxon>Cnidaria</taxon>
        <taxon>Anthozoa</taxon>
        <taxon>Hexacorallia</taxon>
        <taxon>Scleractinia</taxon>
        <taxon>Caryophylliina</taxon>
        <taxon>Caryophylliidae</taxon>
        <taxon>Desmophyllum</taxon>
    </lineage>
</organism>
<feature type="compositionally biased region" description="Pro residues" evidence="1">
    <location>
        <begin position="18"/>
        <end position="29"/>
    </location>
</feature>
<accession>A0A9W9ZQ14</accession>
<gene>
    <name evidence="3" type="ORF">OS493_013743</name>
</gene>
<dbReference type="GO" id="GO:0043596">
    <property type="term" value="C:nuclear replication fork"/>
    <property type="evidence" value="ECO:0007669"/>
    <property type="project" value="TreeGrafter"/>
</dbReference>
<dbReference type="Pfam" id="PF14910">
    <property type="entry name" value="MMS22L_N"/>
    <property type="match status" value="1"/>
</dbReference>
<evidence type="ECO:0000313" key="4">
    <source>
        <dbReference type="Proteomes" id="UP001163046"/>
    </source>
</evidence>
<dbReference type="InterPro" id="IPR042320">
    <property type="entry name" value="MMS22-like"/>
</dbReference>
<evidence type="ECO:0000256" key="1">
    <source>
        <dbReference type="SAM" id="MobiDB-lite"/>
    </source>
</evidence>
<protein>
    <recommendedName>
        <fullName evidence="2">Protein MMS22-like N-terminal domain-containing protein</fullName>
    </recommendedName>
</protein>
<evidence type="ECO:0000313" key="3">
    <source>
        <dbReference type="EMBL" id="KAJ7385712.1"/>
    </source>
</evidence>
<dbReference type="PANTHER" id="PTHR28547:SF1">
    <property type="entry name" value="PROTEIN MMS22-LIKE"/>
    <property type="match status" value="1"/>
</dbReference>
<dbReference type="EMBL" id="MU825879">
    <property type="protein sequence ID" value="KAJ7385712.1"/>
    <property type="molecule type" value="Genomic_DNA"/>
</dbReference>
<dbReference type="Proteomes" id="UP001163046">
    <property type="component" value="Unassembled WGS sequence"/>
</dbReference>
<reference evidence="3" key="1">
    <citation type="submission" date="2023-01" db="EMBL/GenBank/DDBJ databases">
        <title>Genome assembly of the deep-sea coral Lophelia pertusa.</title>
        <authorList>
            <person name="Herrera S."/>
            <person name="Cordes E."/>
        </authorList>
    </citation>
    <scope>NUCLEOTIDE SEQUENCE</scope>
    <source>
        <strain evidence="3">USNM1676648</strain>
        <tissue evidence="3">Polyp</tissue>
    </source>
</reference>
<feature type="domain" description="Protein MMS22-like N-terminal" evidence="2">
    <location>
        <begin position="36"/>
        <end position="175"/>
    </location>
</feature>
<comment type="caution">
    <text evidence="3">The sequence shown here is derived from an EMBL/GenBank/DDBJ whole genome shotgun (WGS) entry which is preliminary data.</text>
</comment>
<dbReference type="InterPro" id="IPR029425">
    <property type="entry name" value="MMS22L_N"/>
</dbReference>
<name>A0A9W9ZQ14_9CNID</name>
<dbReference type="AlphaFoldDB" id="A0A9W9ZQ14"/>